<feature type="compositionally biased region" description="Basic and acidic residues" evidence="1">
    <location>
        <begin position="178"/>
        <end position="190"/>
    </location>
</feature>
<feature type="compositionally biased region" description="Low complexity" evidence="1">
    <location>
        <begin position="66"/>
        <end position="82"/>
    </location>
</feature>
<reference evidence="2" key="1">
    <citation type="submission" date="2016-01" db="EMBL/GenBank/DDBJ databases">
        <title>Reference transcriptome for the parasite Schistocephalus solidus: insights into the molecular evolution of parasitism.</title>
        <authorList>
            <person name="Hebert F.O."/>
            <person name="Grambauer S."/>
            <person name="Barber I."/>
            <person name="Landry C.R."/>
            <person name="Aubin-Horth N."/>
        </authorList>
    </citation>
    <scope>NUCLEOTIDE SEQUENCE</scope>
</reference>
<feature type="compositionally biased region" description="Basic and acidic residues" evidence="1">
    <location>
        <begin position="124"/>
        <end position="135"/>
    </location>
</feature>
<name>A0A0X3PZD7_SCHSO</name>
<feature type="compositionally biased region" description="Basic residues" evidence="1">
    <location>
        <begin position="24"/>
        <end position="38"/>
    </location>
</feature>
<organism evidence="2">
    <name type="scientific">Schistocephalus solidus</name>
    <name type="common">Tapeworm</name>
    <dbReference type="NCBI Taxonomy" id="70667"/>
    <lineage>
        <taxon>Eukaryota</taxon>
        <taxon>Metazoa</taxon>
        <taxon>Spiralia</taxon>
        <taxon>Lophotrochozoa</taxon>
        <taxon>Platyhelminthes</taxon>
        <taxon>Cestoda</taxon>
        <taxon>Eucestoda</taxon>
        <taxon>Diphyllobothriidea</taxon>
        <taxon>Diphyllobothriidae</taxon>
        <taxon>Schistocephalus</taxon>
    </lineage>
</organism>
<protein>
    <submittedName>
        <fullName evidence="2">Uncharacterized protein</fullName>
    </submittedName>
</protein>
<proteinExistence type="predicted"/>
<accession>A0A0X3PZD7</accession>
<gene>
    <name evidence="2" type="ORF">TR123009</name>
</gene>
<dbReference type="EMBL" id="GEEE01010609">
    <property type="protein sequence ID" value="JAP52616.1"/>
    <property type="molecule type" value="Transcribed_RNA"/>
</dbReference>
<feature type="region of interest" description="Disordered" evidence="1">
    <location>
        <begin position="1"/>
        <end position="213"/>
    </location>
</feature>
<dbReference type="AlphaFoldDB" id="A0A0X3PZD7"/>
<sequence length="476" mass="52114">MRTRRARKTTSVTLRSIKTPPKISSRKLPPKSKRKKSIKPQPSASSKAEGASKLSQESVLDKRVSPLKSTLRSSTSKTTALSEARAVASNQRKVKKQAVVLKSLTKRPASPSNEPPLTKRVLRQKSEDLSTKVVEKFSSTRRSRRRSGTFSVSSGQPTLAEVAQVHTTVENQKALPETFRKPEEPIRESDPYELSVDENGPPTTTAALQSRPKRKFFSKGRAERLKQSTYSAFTFFRGKFRMGTRKPLRNLPTSVLTLREEHRRIAATTIWLPVPDASRPPPTTSAGSVRGGVLYSTPVSGAAAAGGPFAMLSSRPLVALRGTDGHAASLLASPILPSKPSLPESVVAVSTADVSCNTWNQLKDVLPPPEPLIPSPLTSPILPSCSGDAGVTVSQPSVVPPNHSTEQTLSVKSRSQRKSQVVSFGSFYHRPAYLCNLVSFCVDRHRFTIQTAFSVLDLMYIDCIDLTEQTVFWWYG</sequence>
<evidence type="ECO:0000313" key="2">
    <source>
        <dbReference type="EMBL" id="JAP52616.1"/>
    </source>
</evidence>
<evidence type="ECO:0000256" key="1">
    <source>
        <dbReference type="SAM" id="MobiDB-lite"/>
    </source>
</evidence>